<organism evidence="2 3">
    <name type="scientific">Knufia fluminis</name>
    <dbReference type="NCBI Taxonomy" id="191047"/>
    <lineage>
        <taxon>Eukaryota</taxon>
        <taxon>Fungi</taxon>
        <taxon>Dikarya</taxon>
        <taxon>Ascomycota</taxon>
        <taxon>Pezizomycotina</taxon>
        <taxon>Eurotiomycetes</taxon>
        <taxon>Chaetothyriomycetidae</taxon>
        <taxon>Chaetothyriales</taxon>
        <taxon>Trichomeriaceae</taxon>
        <taxon>Knufia</taxon>
    </lineage>
</organism>
<feature type="compositionally biased region" description="Polar residues" evidence="1">
    <location>
        <begin position="315"/>
        <end position="325"/>
    </location>
</feature>
<feature type="compositionally biased region" description="Polar residues" evidence="1">
    <location>
        <begin position="280"/>
        <end position="293"/>
    </location>
</feature>
<dbReference type="EMBL" id="JAKLMC020000011">
    <property type="protein sequence ID" value="KAK5953449.1"/>
    <property type="molecule type" value="Genomic_DNA"/>
</dbReference>
<proteinExistence type="predicted"/>
<reference evidence="2 3" key="1">
    <citation type="submission" date="2022-12" db="EMBL/GenBank/DDBJ databases">
        <title>Genomic features and morphological characterization of a novel Knufia sp. strain isolated from spacecraft assembly facility.</title>
        <authorList>
            <person name="Teixeira M."/>
            <person name="Chander A.M."/>
            <person name="Stajich J.E."/>
            <person name="Venkateswaran K."/>
        </authorList>
    </citation>
    <scope>NUCLEOTIDE SEQUENCE [LARGE SCALE GENOMIC DNA]</scope>
    <source>
        <strain evidence="2 3">FJI-L2-BK-P2</strain>
    </source>
</reference>
<evidence type="ECO:0000313" key="3">
    <source>
        <dbReference type="Proteomes" id="UP001316803"/>
    </source>
</evidence>
<sequence>MESFPAAARAYVRGLPAVSTGADESQAEKELTTGSVSAPTVSEISDNELEQAPDSPEIGLGYIEDGREVFDARTREEQDTEFHNDANADVVDNLSRMSLRPATPPSPTEPDLSQNTAPRTPPAVGDVAGTTPTLPTCIPSPTVRASRSTLSTSTPMRIPEASSRESIPAPPYDSSAATEASAIEHNQGSHLMASLSETSVTVISEPTDEQRAHQISLQDDLHKSTNSDLSADEPRGVNATANVASKESPQSSHIPQVEGNSTTDRTEEEPHPRKVHFQAVNEQTDAETAQQASVDEASLSLNKEQRLSHGHDEAQSVSSVAQADTSHYAHPSFNETV</sequence>
<gene>
    <name evidence="2" type="ORF">OHC33_005393</name>
</gene>
<comment type="caution">
    <text evidence="2">The sequence shown here is derived from an EMBL/GenBank/DDBJ whole genome shotgun (WGS) entry which is preliminary data.</text>
</comment>
<feature type="compositionally biased region" description="Polar residues" evidence="1">
    <location>
        <begin position="239"/>
        <end position="263"/>
    </location>
</feature>
<feature type="compositionally biased region" description="Polar residues" evidence="1">
    <location>
        <begin position="32"/>
        <end position="44"/>
    </location>
</feature>
<accession>A0AAN8I5S7</accession>
<feature type="compositionally biased region" description="Polar residues" evidence="1">
    <location>
        <begin position="143"/>
        <end position="155"/>
    </location>
</feature>
<name>A0AAN8I5S7_9EURO</name>
<feature type="region of interest" description="Disordered" evidence="1">
    <location>
        <begin position="72"/>
        <end position="337"/>
    </location>
</feature>
<dbReference type="Proteomes" id="UP001316803">
    <property type="component" value="Unassembled WGS sequence"/>
</dbReference>
<evidence type="ECO:0000256" key="1">
    <source>
        <dbReference type="SAM" id="MobiDB-lite"/>
    </source>
</evidence>
<dbReference type="AlphaFoldDB" id="A0AAN8I5S7"/>
<feature type="compositionally biased region" description="Basic and acidic residues" evidence="1">
    <location>
        <begin position="72"/>
        <end position="86"/>
    </location>
</feature>
<feature type="region of interest" description="Disordered" evidence="1">
    <location>
        <begin position="13"/>
        <end position="60"/>
    </location>
</feature>
<evidence type="ECO:0000313" key="2">
    <source>
        <dbReference type="EMBL" id="KAK5953449.1"/>
    </source>
</evidence>
<feature type="compositionally biased region" description="Basic and acidic residues" evidence="1">
    <location>
        <begin position="303"/>
        <end position="314"/>
    </location>
</feature>
<keyword evidence="3" id="KW-1185">Reference proteome</keyword>
<feature type="compositionally biased region" description="Polar residues" evidence="1">
    <location>
        <begin position="184"/>
        <end position="204"/>
    </location>
</feature>
<protein>
    <submittedName>
        <fullName evidence="2">Uncharacterized protein</fullName>
    </submittedName>
</protein>